<organism evidence="1">
    <name type="scientific">Burkholderia sp. (strain CCGE1003)</name>
    <dbReference type="NCBI Taxonomy" id="640512"/>
    <lineage>
        <taxon>Bacteria</taxon>
        <taxon>Pseudomonadati</taxon>
        <taxon>Pseudomonadota</taxon>
        <taxon>Betaproteobacteria</taxon>
        <taxon>Burkholderiales</taxon>
        <taxon>Burkholderiaceae</taxon>
        <taxon>Burkholderia</taxon>
    </lineage>
</organism>
<dbReference type="InterPro" id="IPR008727">
    <property type="entry name" value="PAAR_motif"/>
</dbReference>
<dbReference type="EMBL" id="CP002218">
    <property type="protein sequence ID" value="ADN61015.1"/>
    <property type="molecule type" value="Genomic_DNA"/>
</dbReference>
<dbReference type="AlphaFoldDB" id="E1TK15"/>
<protein>
    <recommendedName>
        <fullName evidence="2">PAAR repeat-containing protein</fullName>
    </recommendedName>
</protein>
<gene>
    <name evidence="1" type="ordered locus">BC1003_5092</name>
</gene>
<name>E1TK15_BURSG</name>
<dbReference type="CDD" id="cd14744">
    <property type="entry name" value="PAAR_CT_2"/>
    <property type="match status" value="1"/>
</dbReference>
<dbReference type="STRING" id="640512.BC1003_5092"/>
<dbReference type="KEGG" id="bgf:BC1003_5092"/>
<accession>E1TK15</accession>
<sequence>MRRRMLLKGDKTTADGVVLDGVAAGFNNGTPLTYHGASILCPTCKSTGRIVGAGPSWPMTFNGLQVALENDLCICKCNPPPRLLSSQDDMFMTFESHELAGMGLHSDGRQLQGSSNVFDEQVRAVGAGASEGYPYYIETPDGHVLSGNLAEGGHLPRVFTPSDADYHVYWGDEALEKMAGD</sequence>
<proteinExistence type="predicted"/>
<dbReference type="HOGENOM" id="CLU_113188_1_0_4"/>
<dbReference type="OrthoDB" id="8594232at2"/>
<dbReference type="eggNOG" id="COG4104">
    <property type="taxonomic scope" value="Bacteria"/>
</dbReference>
<dbReference type="Pfam" id="PF05488">
    <property type="entry name" value="PAAR_motif"/>
    <property type="match status" value="1"/>
</dbReference>
<reference evidence="1" key="1">
    <citation type="submission" date="2010-09" db="EMBL/GenBank/DDBJ databases">
        <title>Complete sequence of chromosome2 of Burkholderia sp. CCGE1003.</title>
        <authorList>
            <consortium name="US DOE Joint Genome Institute"/>
            <person name="Lucas S."/>
            <person name="Copeland A."/>
            <person name="Lapidus A."/>
            <person name="Cheng J.-F."/>
            <person name="Bruce D."/>
            <person name="Goodwin L."/>
            <person name="Pitluck S."/>
            <person name="Daligault H."/>
            <person name="Davenport K."/>
            <person name="Detter J.C."/>
            <person name="Han C."/>
            <person name="Tapia R."/>
            <person name="Land M."/>
            <person name="Hauser L."/>
            <person name="Jeffries C."/>
            <person name="Kyrpides N."/>
            <person name="Ivanova N."/>
            <person name="Ovchinnikova G."/>
            <person name="Martinez-Romero E."/>
            <person name="Rogel M.A."/>
            <person name="Auchtung J."/>
            <person name="Tiedje J.M."/>
            <person name="Woyke T."/>
        </authorList>
    </citation>
    <scope>NUCLEOTIDE SEQUENCE</scope>
    <source>
        <strain evidence="1">CCGE1003</strain>
    </source>
</reference>
<evidence type="ECO:0008006" key="2">
    <source>
        <dbReference type="Google" id="ProtNLM"/>
    </source>
</evidence>
<evidence type="ECO:0000313" key="1">
    <source>
        <dbReference type="EMBL" id="ADN61015.1"/>
    </source>
</evidence>